<dbReference type="Proteomes" id="UP000190774">
    <property type="component" value="Unassembled WGS sequence"/>
</dbReference>
<keyword evidence="3" id="KW-1185">Reference proteome</keyword>
<dbReference type="OrthoDB" id="9884749at2"/>
<gene>
    <name evidence="2" type="ORF">SAMN02745166_02628</name>
</gene>
<feature type="transmembrane region" description="Helical" evidence="1">
    <location>
        <begin position="56"/>
        <end position="76"/>
    </location>
</feature>
<sequence length="117" mass="12943">MKGLFMIVVELFQPPDGGPYTKFFMGQMIPGVISLYVLFALLIGETVIPVKGFPKVPGLPGALVALIYLGVAGLFYFHWNWGLSHERWHLSVRAKWGAFTLITLSLLGLIAPLVFHS</sequence>
<proteinExistence type="predicted"/>
<keyword evidence="1" id="KW-1133">Transmembrane helix</keyword>
<evidence type="ECO:0000313" key="3">
    <source>
        <dbReference type="Proteomes" id="UP000190774"/>
    </source>
</evidence>
<organism evidence="2 3">
    <name type="scientific">Prosthecobacter debontii</name>
    <dbReference type="NCBI Taxonomy" id="48467"/>
    <lineage>
        <taxon>Bacteria</taxon>
        <taxon>Pseudomonadati</taxon>
        <taxon>Verrucomicrobiota</taxon>
        <taxon>Verrucomicrobiia</taxon>
        <taxon>Verrucomicrobiales</taxon>
        <taxon>Verrucomicrobiaceae</taxon>
        <taxon>Prosthecobacter</taxon>
    </lineage>
</organism>
<evidence type="ECO:0000256" key="1">
    <source>
        <dbReference type="SAM" id="Phobius"/>
    </source>
</evidence>
<feature type="transmembrane region" description="Helical" evidence="1">
    <location>
        <begin position="20"/>
        <end position="44"/>
    </location>
</feature>
<keyword evidence="1" id="KW-0812">Transmembrane</keyword>
<evidence type="ECO:0000313" key="2">
    <source>
        <dbReference type="EMBL" id="SKA97847.1"/>
    </source>
</evidence>
<dbReference type="RefSeq" id="WP_078813827.1">
    <property type="nucleotide sequence ID" value="NZ_FUYE01000008.1"/>
</dbReference>
<accession>A0A1T4Y7S4</accession>
<protein>
    <submittedName>
        <fullName evidence="2">Uncharacterized protein</fullName>
    </submittedName>
</protein>
<dbReference type="EMBL" id="FUYE01000008">
    <property type="protein sequence ID" value="SKA97847.1"/>
    <property type="molecule type" value="Genomic_DNA"/>
</dbReference>
<dbReference type="AlphaFoldDB" id="A0A1T4Y7S4"/>
<name>A0A1T4Y7S4_9BACT</name>
<feature type="transmembrane region" description="Helical" evidence="1">
    <location>
        <begin position="96"/>
        <end position="115"/>
    </location>
</feature>
<keyword evidence="1" id="KW-0472">Membrane</keyword>
<dbReference type="STRING" id="48467.SAMN02745166_02628"/>
<reference evidence="3" key="1">
    <citation type="submission" date="2017-02" db="EMBL/GenBank/DDBJ databases">
        <authorList>
            <person name="Varghese N."/>
            <person name="Submissions S."/>
        </authorList>
    </citation>
    <scope>NUCLEOTIDE SEQUENCE [LARGE SCALE GENOMIC DNA]</scope>
    <source>
        <strain evidence="3">ATCC 700200</strain>
    </source>
</reference>